<dbReference type="InterPro" id="IPR040458">
    <property type="entry name" value="Vid27"/>
</dbReference>
<dbReference type="AlphaFoldDB" id="A0A8F3AHE6"/>
<feature type="transmembrane region" description="Helical" evidence="9">
    <location>
        <begin position="226"/>
        <end position="244"/>
    </location>
</feature>
<dbReference type="EMBL" id="CP076752">
    <property type="protein sequence ID" value="QWW24728.1"/>
    <property type="molecule type" value="Genomic_DNA"/>
</dbReference>
<organism evidence="11">
    <name type="scientific">Candidozyma auris</name>
    <name type="common">Yeast</name>
    <name type="synonym">Candida auris</name>
    <dbReference type="NCBI Taxonomy" id="498019"/>
    <lineage>
        <taxon>Eukaryota</taxon>
        <taxon>Fungi</taxon>
        <taxon>Dikarya</taxon>
        <taxon>Ascomycota</taxon>
        <taxon>Saccharomycotina</taxon>
        <taxon>Pichiomycetes</taxon>
        <taxon>Metschnikowiaceae</taxon>
        <taxon>Candidozyma</taxon>
    </lineage>
</organism>
<accession>A0A8F3AHE6</accession>
<dbReference type="Pfam" id="PF10215">
    <property type="entry name" value="Ost4"/>
    <property type="match status" value="1"/>
</dbReference>
<dbReference type="InterPro" id="IPR018943">
    <property type="entry name" value="Oligosaccaryltransferase"/>
</dbReference>
<dbReference type="InterPro" id="IPR040979">
    <property type="entry name" value="Vid27_N"/>
</dbReference>
<comment type="similarity">
    <text evidence="2">Belongs to the OST4 family.</text>
</comment>
<dbReference type="Proteomes" id="UP000825438">
    <property type="component" value="Chromosome IV"/>
</dbReference>
<reference evidence="11" key="1">
    <citation type="submission" date="2021-06" db="EMBL/GenBank/DDBJ databases">
        <title>Candida auris outbreak in lebanese hospital.</title>
        <authorList>
            <person name="Finianos M."/>
        </authorList>
    </citation>
    <scope>NUCLEOTIDE SEQUENCE</scope>
    <source>
        <strain evidence="11">CA7LBN</strain>
    </source>
</reference>
<evidence type="ECO:0000313" key="11">
    <source>
        <dbReference type="EMBL" id="QWW24728.1"/>
    </source>
</evidence>
<evidence type="ECO:0000259" key="10">
    <source>
        <dbReference type="Pfam" id="PF17748"/>
    </source>
</evidence>
<keyword evidence="7 9" id="KW-0472">Membrane</keyword>
<keyword evidence="4" id="KW-0256">Endoplasmic reticulum</keyword>
<evidence type="ECO:0000256" key="5">
    <source>
        <dbReference type="ARBA" id="ARBA00022968"/>
    </source>
</evidence>
<evidence type="ECO:0000256" key="2">
    <source>
        <dbReference type="ARBA" id="ARBA00007685"/>
    </source>
</evidence>
<keyword evidence="3 9" id="KW-0812">Transmembrane</keyword>
<dbReference type="GO" id="GO:0005789">
    <property type="term" value="C:endoplasmic reticulum membrane"/>
    <property type="evidence" value="ECO:0007669"/>
    <property type="project" value="UniProtKB-SubCell"/>
</dbReference>
<keyword evidence="5" id="KW-0735">Signal-anchor</keyword>
<name>A0A8F3AHE6_CANAR</name>
<evidence type="ECO:0000256" key="9">
    <source>
        <dbReference type="SAM" id="Phobius"/>
    </source>
</evidence>
<dbReference type="PANTHER" id="PTHR31913">
    <property type="entry name" value="VACUOLAR IMPORT AND DEGRADATION PROTEIN 27"/>
    <property type="match status" value="1"/>
</dbReference>
<dbReference type="Pfam" id="PF17748">
    <property type="entry name" value="VID27_N"/>
    <property type="match status" value="1"/>
</dbReference>
<evidence type="ECO:0000256" key="8">
    <source>
        <dbReference type="SAM" id="MobiDB-lite"/>
    </source>
</evidence>
<gene>
    <name evidence="11" type="ORF">CA7LBN_003585</name>
</gene>
<evidence type="ECO:0000256" key="6">
    <source>
        <dbReference type="ARBA" id="ARBA00022989"/>
    </source>
</evidence>
<feature type="domain" description="Vid27 N-terminal" evidence="10">
    <location>
        <begin position="1"/>
        <end position="177"/>
    </location>
</feature>
<evidence type="ECO:0000256" key="7">
    <source>
        <dbReference type="ARBA" id="ARBA00023136"/>
    </source>
</evidence>
<dbReference type="PANTHER" id="PTHR31913:SF0">
    <property type="entry name" value="VACUOLAR IMPORT AND DEGRADATION PROTEIN 27"/>
    <property type="match status" value="1"/>
</dbReference>
<feature type="compositionally biased region" description="Acidic residues" evidence="8">
    <location>
        <begin position="74"/>
        <end position="93"/>
    </location>
</feature>
<sequence length="253" mass="28482">MNFLRKFIGATPIDEIASIPSGKLFLTRAPFSPKGALECLYNDALIKMKKTTREHYYQLSIIKASQEGELNSESADDENDEDSSEDSSEESGNGDEKVFSIDSSLKFNIYTKSDGSQAISWKDINGDIGDRFEFAIDEDVKYTEVDNFALSLYKCLYEHRYQKSAAGISDIDQLSEFVYDPNTDDEVEEMDKLSRFAMSCANSQDHTSALLQGLIKMISDDELNTVVLTFGFVSVALVLVYHFISTNTRHKQE</sequence>
<evidence type="ECO:0000256" key="3">
    <source>
        <dbReference type="ARBA" id="ARBA00022692"/>
    </source>
</evidence>
<keyword evidence="6 9" id="KW-1133">Transmembrane helix</keyword>
<feature type="region of interest" description="Disordered" evidence="8">
    <location>
        <begin position="68"/>
        <end position="97"/>
    </location>
</feature>
<dbReference type="GO" id="GO:0005634">
    <property type="term" value="C:nucleus"/>
    <property type="evidence" value="ECO:0007669"/>
    <property type="project" value="TreeGrafter"/>
</dbReference>
<proteinExistence type="inferred from homology"/>
<protein>
    <recommendedName>
        <fullName evidence="10">Vid27 N-terminal domain-containing protein</fullName>
    </recommendedName>
</protein>
<evidence type="ECO:0000256" key="1">
    <source>
        <dbReference type="ARBA" id="ARBA00004643"/>
    </source>
</evidence>
<comment type="subcellular location">
    <subcellularLocation>
        <location evidence="1">Endoplasmic reticulum membrane</location>
        <topology evidence="1">Single-pass type III membrane protein</topology>
    </subcellularLocation>
</comment>
<dbReference type="SUPFAM" id="SSF103464">
    <property type="entry name" value="Oligosaccharyltransferase subunit ost4p"/>
    <property type="match status" value="1"/>
</dbReference>
<dbReference type="InterPro" id="IPR036330">
    <property type="entry name" value="Ost4p_sf"/>
</dbReference>
<evidence type="ECO:0000256" key="4">
    <source>
        <dbReference type="ARBA" id="ARBA00022824"/>
    </source>
</evidence>